<feature type="transmembrane region" description="Helical" evidence="8">
    <location>
        <begin position="140"/>
        <end position="163"/>
    </location>
</feature>
<comment type="caution">
    <text evidence="9">The sequence shown here is derived from an EMBL/GenBank/DDBJ whole genome shotgun (WGS) entry which is preliminary data.</text>
</comment>
<evidence type="ECO:0000256" key="7">
    <source>
        <dbReference type="ARBA" id="ARBA00023136"/>
    </source>
</evidence>
<keyword evidence="3" id="KW-1003">Cell membrane</keyword>
<dbReference type="NCBIfam" id="TIGR03426">
    <property type="entry name" value="shape_MreD"/>
    <property type="match status" value="1"/>
</dbReference>
<reference evidence="9 10" key="1">
    <citation type="submission" date="2016-09" db="EMBL/GenBank/DDBJ databases">
        <title>Desulfuribacillus arsenicus sp. nov., an obligately anaerobic, dissimilatory arsenic- and antimonate-reducing bacterium isolated from anoxic sediments.</title>
        <authorList>
            <person name="Abin C.A."/>
            <person name="Hollibaugh J.T."/>
        </authorList>
    </citation>
    <scope>NUCLEOTIDE SEQUENCE [LARGE SCALE GENOMIC DNA]</scope>
    <source>
        <strain evidence="9 10">MLFW-2</strain>
    </source>
</reference>
<dbReference type="EMBL" id="MJAT01000040">
    <property type="protein sequence ID" value="OEH84235.1"/>
    <property type="molecule type" value="Genomic_DNA"/>
</dbReference>
<dbReference type="Proteomes" id="UP000095255">
    <property type="component" value="Unassembled WGS sequence"/>
</dbReference>
<evidence type="ECO:0000256" key="2">
    <source>
        <dbReference type="ARBA" id="ARBA00007776"/>
    </source>
</evidence>
<dbReference type="GO" id="GO:0008360">
    <property type="term" value="P:regulation of cell shape"/>
    <property type="evidence" value="ECO:0007669"/>
    <property type="project" value="UniProtKB-KW"/>
</dbReference>
<evidence type="ECO:0000256" key="8">
    <source>
        <dbReference type="SAM" id="Phobius"/>
    </source>
</evidence>
<keyword evidence="5" id="KW-0133">Cell shape</keyword>
<evidence type="ECO:0000256" key="6">
    <source>
        <dbReference type="ARBA" id="ARBA00022989"/>
    </source>
</evidence>
<evidence type="ECO:0000256" key="3">
    <source>
        <dbReference type="ARBA" id="ARBA00022475"/>
    </source>
</evidence>
<feature type="transmembrane region" description="Helical" evidence="8">
    <location>
        <begin position="101"/>
        <end position="120"/>
    </location>
</feature>
<dbReference type="AlphaFoldDB" id="A0A1E5L275"/>
<dbReference type="InterPro" id="IPR007227">
    <property type="entry name" value="Cell_shape_determining_MreD"/>
</dbReference>
<dbReference type="STRING" id="1390249.BHU72_12590"/>
<proteinExistence type="inferred from homology"/>
<comment type="similarity">
    <text evidence="2">Belongs to the MreD family.</text>
</comment>
<keyword evidence="4 8" id="KW-0812">Transmembrane</keyword>
<dbReference type="Pfam" id="PF04093">
    <property type="entry name" value="MreD"/>
    <property type="match status" value="1"/>
</dbReference>
<gene>
    <name evidence="9" type="ORF">BHU72_12590</name>
</gene>
<comment type="subcellular location">
    <subcellularLocation>
        <location evidence="1">Cell membrane</location>
        <topology evidence="1">Multi-pass membrane protein</topology>
    </subcellularLocation>
</comment>
<feature type="transmembrane region" description="Helical" evidence="8">
    <location>
        <begin position="58"/>
        <end position="80"/>
    </location>
</feature>
<accession>A0A1E5L275</accession>
<evidence type="ECO:0000313" key="10">
    <source>
        <dbReference type="Proteomes" id="UP000095255"/>
    </source>
</evidence>
<evidence type="ECO:0000313" key="9">
    <source>
        <dbReference type="EMBL" id="OEH84235.1"/>
    </source>
</evidence>
<evidence type="ECO:0000256" key="5">
    <source>
        <dbReference type="ARBA" id="ARBA00022960"/>
    </source>
</evidence>
<name>A0A1E5L275_9FIRM</name>
<evidence type="ECO:0000256" key="1">
    <source>
        <dbReference type="ARBA" id="ARBA00004651"/>
    </source>
</evidence>
<keyword evidence="10" id="KW-1185">Reference proteome</keyword>
<sequence length="172" mass="19654">MYYLAIGGLMLLMVFIQSTVLSIVFPIFTATNSFSVPNLAIIVLTFICLFRNDKNIVYVAFIVGFLQDIVFGSYVGLYAFTYPFVAYWANITFRIFIDRHVVIFIVAVILAFFTFEFLVWGINSLFGLIEVSFMQAFDRYFWGSVLLGSALAAIIYSPIILFLQRRGIVIHE</sequence>
<organism evidence="9 10">
    <name type="scientific">Desulfuribacillus stibiiarsenatis</name>
    <dbReference type="NCBI Taxonomy" id="1390249"/>
    <lineage>
        <taxon>Bacteria</taxon>
        <taxon>Bacillati</taxon>
        <taxon>Bacillota</taxon>
        <taxon>Desulfuribacillia</taxon>
        <taxon>Desulfuribacillales</taxon>
        <taxon>Desulfuribacillaceae</taxon>
        <taxon>Desulfuribacillus</taxon>
    </lineage>
</organism>
<dbReference type="RefSeq" id="WP_069703472.1">
    <property type="nucleotide sequence ID" value="NZ_MJAT01000040.1"/>
</dbReference>
<keyword evidence="7 8" id="KW-0472">Membrane</keyword>
<dbReference type="OrthoDB" id="2678464at2"/>
<evidence type="ECO:0000256" key="4">
    <source>
        <dbReference type="ARBA" id="ARBA00022692"/>
    </source>
</evidence>
<feature type="transmembrane region" description="Helical" evidence="8">
    <location>
        <begin position="6"/>
        <end position="28"/>
    </location>
</feature>
<protein>
    <submittedName>
        <fullName evidence="9">Rod shape-determining protein MreD</fullName>
    </submittedName>
</protein>
<keyword evidence="6 8" id="KW-1133">Transmembrane helix</keyword>
<feature type="transmembrane region" description="Helical" evidence="8">
    <location>
        <begin position="35"/>
        <end position="52"/>
    </location>
</feature>
<dbReference type="GO" id="GO:0005886">
    <property type="term" value="C:plasma membrane"/>
    <property type="evidence" value="ECO:0007669"/>
    <property type="project" value="UniProtKB-SubCell"/>
</dbReference>